<evidence type="ECO:0000313" key="2">
    <source>
        <dbReference type="Proteomes" id="UP001055879"/>
    </source>
</evidence>
<dbReference type="Proteomes" id="UP001055879">
    <property type="component" value="Linkage Group LG07"/>
</dbReference>
<sequence length="318" mass="37263">MTIIKAARSMLNDYHLPTQFWAEIVNTTYSLKTDTLAYSSISKAYRVFNKRRQTVEEIIHMFSHFGEAEPFFNTHRYENPPNPINDDDDPVIVQPNTESTSWVLDVPLNTLPRSELPTSESPIISEDLFNVDAHAPAKRWTKNHPIDQILSDPDAYIQTRRSSINICLFVNFLSLLELKKNDDALRDPNWINSMQEELTEFERNKVWNLVPRPYDKTVIGTKWVYRNKLDENGIVTRNKARLVAQGYRQEEGMDYDETFALVAWFEEIRLFLAYAVHKDFKVYQMDVKLTFLNGKLSEEVYVEQLPVHYINHNSRNPI</sequence>
<protein>
    <submittedName>
        <fullName evidence="1">Uncharacterized protein</fullName>
    </submittedName>
</protein>
<organism evidence="1 2">
    <name type="scientific">Arctium lappa</name>
    <name type="common">Greater burdock</name>
    <name type="synonym">Lappa major</name>
    <dbReference type="NCBI Taxonomy" id="4217"/>
    <lineage>
        <taxon>Eukaryota</taxon>
        <taxon>Viridiplantae</taxon>
        <taxon>Streptophyta</taxon>
        <taxon>Embryophyta</taxon>
        <taxon>Tracheophyta</taxon>
        <taxon>Spermatophyta</taxon>
        <taxon>Magnoliopsida</taxon>
        <taxon>eudicotyledons</taxon>
        <taxon>Gunneridae</taxon>
        <taxon>Pentapetalae</taxon>
        <taxon>asterids</taxon>
        <taxon>campanulids</taxon>
        <taxon>Asterales</taxon>
        <taxon>Asteraceae</taxon>
        <taxon>Carduoideae</taxon>
        <taxon>Cardueae</taxon>
        <taxon>Arctiinae</taxon>
        <taxon>Arctium</taxon>
    </lineage>
</organism>
<dbReference type="EMBL" id="CM042053">
    <property type="protein sequence ID" value="KAI3714876.1"/>
    <property type="molecule type" value="Genomic_DNA"/>
</dbReference>
<gene>
    <name evidence="1" type="ORF">L6452_21836</name>
</gene>
<accession>A0ACB9AY61</accession>
<reference evidence="2" key="1">
    <citation type="journal article" date="2022" name="Mol. Ecol. Resour.">
        <title>The genomes of chicory, endive, great burdock and yacon provide insights into Asteraceae palaeo-polyploidization history and plant inulin production.</title>
        <authorList>
            <person name="Fan W."/>
            <person name="Wang S."/>
            <person name="Wang H."/>
            <person name="Wang A."/>
            <person name="Jiang F."/>
            <person name="Liu H."/>
            <person name="Zhao H."/>
            <person name="Xu D."/>
            <person name="Zhang Y."/>
        </authorList>
    </citation>
    <scope>NUCLEOTIDE SEQUENCE [LARGE SCALE GENOMIC DNA]</scope>
    <source>
        <strain evidence="2">cv. Niubang</strain>
    </source>
</reference>
<name>A0ACB9AY61_ARCLA</name>
<proteinExistence type="predicted"/>
<comment type="caution">
    <text evidence="1">The sequence shown here is derived from an EMBL/GenBank/DDBJ whole genome shotgun (WGS) entry which is preliminary data.</text>
</comment>
<keyword evidence="2" id="KW-1185">Reference proteome</keyword>
<reference evidence="1 2" key="2">
    <citation type="journal article" date="2022" name="Mol. Ecol. Resour.">
        <title>The genomes of chicory, endive, great burdock and yacon provide insights into Asteraceae paleo-polyploidization history and plant inulin production.</title>
        <authorList>
            <person name="Fan W."/>
            <person name="Wang S."/>
            <person name="Wang H."/>
            <person name="Wang A."/>
            <person name="Jiang F."/>
            <person name="Liu H."/>
            <person name="Zhao H."/>
            <person name="Xu D."/>
            <person name="Zhang Y."/>
        </authorList>
    </citation>
    <scope>NUCLEOTIDE SEQUENCE [LARGE SCALE GENOMIC DNA]</scope>
    <source>
        <strain evidence="2">cv. Niubang</strain>
    </source>
</reference>
<evidence type="ECO:0000313" key="1">
    <source>
        <dbReference type="EMBL" id="KAI3714876.1"/>
    </source>
</evidence>